<reference evidence="2 3" key="1">
    <citation type="submission" date="2016-10" db="EMBL/GenBank/DDBJ databases">
        <title>Draft Genome sequence of Roseomonas sp. strain M3.</title>
        <authorList>
            <person name="Subhash Y."/>
            <person name="Lee S."/>
        </authorList>
    </citation>
    <scope>NUCLEOTIDE SEQUENCE [LARGE SCALE GENOMIC DNA]</scope>
    <source>
        <strain evidence="2 3">M3</strain>
    </source>
</reference>
<dbReference type="Pfam" id="PF08808">
    <property type="entry name" value="RES"/>
    <property type="match status" value="1"/>
</dbReference>
<dbReference type="InterPro" id="IPR014914">
    <property type="entry name" value="RES_dom"/>
</dbReference>
<feature type="domain" description="RES" evidence="1">
    <location>
        <begin position="78"/>
        <end position="206"/>
    </location>
</feature>
<sequence length="227" mass="24387">MTLPAGRYGPAPHPTHRLIPSQFPPIGLFDTVATAADAAAVMELAGWTNDRLVADRLRRLPEAEWVYGRANASVVMASFLHVPLQGARFNGAELGAWYAAASLATAAFEVGHHLRREAAATGLPRLARRYRDYAARLAGDGFLDLRGAQAEWPAVYRRDSHAAGQRLGETVRAAGGDGVLYDSLRHAGGACIAALRPSQVLQVTQADHWEVTVEPGSAKVRLHRLAA</sequence>
<accession>A0A1V2H8Z7</accession>
<protein>
    <recommendedName>
        <fullName evidence="1">RES domain-containing protein</fullName>
    </recommendedName>
</protein>
<name>A0A1V2H8Z7_9PROT</name>
<dbReference type="RefSeq" id="WP_076955983.1">
    <property type="nucleotide sequence ID" value="NZ_MLCO01000021.1"/>
</dbReference>
<proteinExistence type="predicted"/>
<gene>
    <name evidence="2" type="ORF">BKE38_03445</name>
</gene>
<evidence type="ECO:0000313" key="2">
    <source>
        <dbReference type="EMBL" id="ONG58156.1"/>
    </source>
</evidence>
<dbReference type="AlphaFoldDB" id="A0A1V2H8Z7"/>
<evidence type="ECO:0000313" key="3">
    <source>
        <dbReference type="Proteomes" id="UP000188879"/>
    </source>
</evidence>
<dbReference type="SMART" id="SM00953">
    <property type="entry name" value="RES"/>
    <property type="match status" value="1"/>
</dbReference>
<organism evidence="2 3">
    <name type="scientific">Teichococcus deserti</name>
    <dbReference type="NCBI Taxonomy" id="1817963"/>
    <lineage>
        <taxon>Bacteria</taxon>
        <taxon>Pseudomonadati</taxon>
        <taxon>Pseudomonadota</taxon>
        <taxon>Alphaproteobacteria</taxon>
        <taxon>Acetobacterales</taxon>
        <taxon>Roseomonadaceae</taxon>
        <taxon>Roseomonas</taxon>
    </lineage>
</organism>
<keyword evidence="3" id="KW-1185">Reference proteome</keyword>
<comment type="caution">
    <text evidence="2">The sequence shown here is derived from an EMBL/GenBank/DDBJ whole genome shotgun (WGS) entry which is preliminary data.</text>
</comment>
<dbReference type="OrthoDB" id="9795903at2"/>
<dbReference type="EMBL" id="MLCO01000021">
    <property type="protein sequence ID" value="ONG58156.1"/>
    <property type="molecule type" value="Genomic_DNA"/>
</dbReference>
<dbReference type="Proteomes" id="UP000188879">
    <property type="component" value="Unassembled WGS sequence"/>
</dbReference>
<evidence type="ECO:0000259" key="1">
    <source>
        <dbReference type="SMART" id="SM00953"/>
    </source>
</evidence>